<dbReference type="Pfam" id="PF00582">
    <property type="entry name" value="Usp"/>
    <property type="match status" value="2"/>
</dbReference>
<organism evidence="6 7">
    <name type="scientific">Pseudomonas kielensis</name>
    <dbReference type="NCBI Taxonomy" id="2762577"/>
    <lineage>
        <taxon>Bacteria</taxon>
        <taxon>Pseudomonadati</taxon>
        <taxon>Pseudomonadota</taxon>
        <taxon>Gammaproteobacteria</taxon>
        <taxon>Pseudomonadales</taxon>
        <taxon>Pseudomonadaceae</taxon>
        <taxon>Pseudomonas</taxon>
    </lineage>
</organism>
<evidence type="ECO:0000313" key="7">
    <source>
        <dbReference type="Proteomes" id="UP000526003"/>
    </source>
</evidence>
<dbReference type="GO" id="GO:0005737">
    <property type="term" value="C:cytoplasm"/>
    <property type="evidence" value="ECO:0007669"/>
    <property type="project" value="UniProtKB-SubCell"/>
</dbReference>
<evidence type="ECO:0000256" key="2">
    <source>
        <dbReference type="ARBA" id="ARBA00008791"/>
    </source>
</evidence>
<accession>A0A7X1KW65</accession>
<keyword evidence="3" id="KW-0963">Cytoplasm</keyword>
<keyword evidence="7" id="KW-1185">Reference proteome</keyword>
<dbReference type="Proteomes" id="UP000526003">
    <property type="component" value="Unassembled WGS sequence"/>
</dbReference>
<reference evidence="6 7" key="1">
    <citation type="submission" date="2020-08" db="EMBL/GenBank/DDBJ databases">
        <title>Pseudomonas sp. nov.</title>
        <authorList>
            <person name="Gieschler S."/>
            <person name="Fiedler G."/>
            <person name="Brinks E."/>
            <person name="Boehnlein C."/>
            <person name="Franz C.M.A.P."/>
            <person name="Kabisch J."/>
        </authorList>
    </citation>
    <scope>NUCLEOTIDE SEQUENCE [LARGE SCALE GENOMIC DNA]</scope>
    <source>
        <strain evidence="6 7">MBT-1</strain>
    </source>
</reference>
<name>A0A7X1KW65_9PSED</name>
<dbReference type="AlphaFoldDB" id="A0A7X1KW65"/>
<proteinExistence type="inferred from homology"/>
<dbReference type="PANTHER" id="PTHR47892">
    <property type="entry name" value="UNIVERSAL STRESS PROTEIN E"/>
    <property type="match status" value="1"/>
</dbReference>
<dbReference type="PANTHER" id="PTHR47892:SF1">
    <property type="entry name" value="UNIVERSAL STRESS PROTEIN E"/>
    <property type="match status" value="1"/>
</dbReference>
<evidence type="ECO:0000313" key="6">
    <source>
        <dbReference type="EMBL" id="MBC2689033.1"/>
    </source>
</evidence>
<evidence type="ECO:0000256" key="3">
    <source>
        <dbReference type="ARBA" id="ARBA00022490"/>
    </source>
</evidence>
<feature type="domain" description="UspA" evidence="5">
    <location>
        <begin position="19"/>
        <end position="141"/>
    </location>
</feature>
<dbReference type="EMBL" id="JACMYG010000003">
    <property type="protein sequence ID" value="MBC2689033.1"/>
    <property type="molecule type" value="Genomic_DNA"/>
</dbReference>
<dbReference type="InterPro" id="IPR006016">
    <property type="entry name" value="UspA"/>
</dbReference>
<protein>
    <submittedName>
        <fullName evidence="6">Universal stress protein</fullName>
    </submittedName>
</protein>
<evidence type="ECO:0000256" key="1">
    <source>
        <dbReference type="ARBA" id="ARBA00004496"/>
    </source>
</evidence>
<dbReference type="Gene3D" id="3.40.50.12370">
    <property type="match status" value="1"/>
</dbReference>
<evidence type="ECO:0000259" key="5">
    <source>
        <dbReference type="Pfam" id="PF00582"/>
    </source>
</evidence>
<comment type="function">
    <text evidence="4">Required for resistance to DNA-damaging agents.</text>
</comment>
<comment type="caution">
    <text evidence="6">The sequence shown here is derived from an EMBL/GenBank/DDBJ whole genome shotgun (WGS) entry which is preliminary data.</text>
</comment>
<comment type="subcellular location">
    <subcellularLocation>
        <location evidence="1">Cytoplasm</location>
    </subcellularLocation>
</comment>
<dbReference type="RefSeq" id="WP_185818045.1">
    <property type="nucleotide sequence ID" value="NZ_JACMYG010000003.1"/>
</dbReference>
<gene>
    <name evidence="6" type="ORF">H7995_04390</name>
</gene>
<sequence>MRQYQRLFLIAGPTMRHSPAMERAIALAEATGAALHIAVFIEDFDLMRLMSNSEHLRERCRQENQQWLTDEAELMRRKGINVTTEVALTRDPLQEILEHVAQMQPDLVIKDVHHESALKRVFVTPLDWQLLRECPTPVHLVSEVRCPLPRVIVAAVDPSHPEGQVSAINDSIIQAANELATQCAAELHMLHAYELTHTHFSDAGAGAVTMPGFSNDVRRSLEKCFVALAERYGVPPERQHFIAGPPTKAMVDFATHTRADVFVMGNTHHQGVGKLLGSTTEHVLYQVPCSVLAIKVEAHQ</sequence>
<comment type="similarity">
    <text evidence="2">Belongs to the universal stress protein A family.</text>
</comment>
<evidence type="ECO:0000256" key="4">
    <source>
        <dbReference type="ARBA" id="ARBA00037131"/>
    </source>
</evidence>
<feature type="domain" description="UspA" evidence="5">
    <location>
        <begin position="173"/>
        <end position="295"/>
    </location>
</feature>
<dbReference type="SUPFAM" id="SSF52402">
    <property type="entry name" value="Adenine nucleotide alpha hydrolases-like"/>
    <property type="match status" value="2"/>
</dbReference>